<dbReference type="EMBL" id="JBHRVA010000003">
    <property type="protein sequence ID" value="MFC3303058.1"/>
    <property type="molecule type" value="Genomic_DNA"/>
</dbReference>
<dbReference type="RefSeq" id="WP_189577038.1">
    <property type="nucleotide sequence ID" value="NZ_BMXU01000002.1"/>
</dbReference>
<name>A0ABV7MC59_9PROT</name>
<proteinExistence type="predicted"/>
<accession>A0ABV7MC59</accession>
<reference evidence="3" key="1">
    <citation type="journal article" date="2019" name="Int. J. Syst. Evol. Microbiol.">
        <title>The Global Catalogue of Microorganisms (GCM) 10K type strain sequencing project: providing services to taxonomists for standard genome sequencing and annotation.</title>
        <authorList>
            <consortium name="The Broad Institute Genomics Platform"/>
            <consortium name="The Broad Institute Genome Sequencing Center for Infectious Disease"/>
            <person name="Wu L."/>
            <person name="Ma J."/>
        </authorList>
    </citation>
    <scope>NUCLEOTIDE SEQUENCE [LARGE SCALE GENOMIC DNA]</scope>
    <source>
        <strain evidence="3">KCTC 22245</strain>
    </source>
</reference>
<keyword evidence="1" id="KW-0175">Coiled coil</keyword>
<evidence type="ECO:0000256" key="1">
    <source>
        <dbReference type="SAM" id="Coils"/>
    </source>
</evidence>
<feature type="coiled-coil region" evidence="1">
    <location>
        <begin position="66"/>
        <end position="93"/>
    </location>
</feature>
<comment type="caution">
    <text evidence="2">The sequence shown here is derived from an EMBL/GenBank/DDBJ whole genome shotgun (WGS) entry which is preliminary data.</text>
</comment>
<evidence type="ECO:0000313" key="2">
    <source>
        <dbReference type="EMBL" id="MFC3303058.1"/>
    </source>
</evidence>
<evidence type="ECO:0008006" key="4">
    <source>
        <dbReference type="Google" id="ProtNLM"/>
    </source>
</evidence>
<organism evidence="2 3">
    <name type="scientific">Parvularcula lutaonensis</name>
    <dbReference type="NCBI Taxonomy" id="491923"/>
    <lineage>
        <taxon>Bacteria</taxon>
        <taxon>Pseudomonadati</taxon>
        <taxon>Pseudomonadota</taxon>
        <taxon>Alphaproteobacteria</taxon>
        <taxon>Parvularculales</taxon>
        <taxon>Parvularculaceae</taxon>
        <taxon>Parvularcula</taxon>
    </lineage>
</organism>
<dbReference type="Proteomes" id="UP001595607">
    <property type="component" value="Unassembled WGS sequence"/>
</dbReference>
<sequence>MVDVHDRSTFSIANRNSIRLPGACHCAISDPVAGTKVLRQAEDDLKDARLKEHRGKDNIADGKKKLAKGEKLVSEGRREMEEVQQEYRSLAMAIR</sequence>
<evidence type="ECO:0000313" key="3">
    <source>
        <dbReference type="Proteomes" id="UP001595607"/>
    </source>
</evidence>
<protein>
    <recommendedName>
        <fullName evidence="4">V-SNARE coiled-coil homology domain-containing protein</fullName>
    </recommendedName>
</protein>
<gene>
    <name evidence="2" type="ORF">ACFONP_09975</name>
</gene>
<keyword evidence="3" id="KW-1185">Reference proteome</keyword>